<dbReference type="EC" id="5.4.99.25" evidence="3"/>
<dbReference type="GO" id="GO:1990481">
    <property type="term" value="P:mRNA pseudouridine synthesis"/>
    <property type="evidence" value="ECO:0007669"/>
    <property type="project" value="TreeGrafter"/>
</dbReference>
<name>A0A9W8BAT4_9FUNG</name>
<protein>
    <recommendedName>
        <fullName evidence="3">tRNA pseudouridine(55) synthase</fullName>
        <ecNumber evidence="3">5.4.99.25</ecNumber>
    </recommendedName>
</protein>
<dbReference type="Pfam" id="PF01509">
    <property type="entry name" value="TruB_N"/>
    <property type="match status" value="1"/>
</dbReference>
<evidence type="ECO:0000256" key="4">
    <source>
        <dbReference type="ARBA" id="ARBA00022694"/>
    </source>
</evidence>
<dbReference type="Gene3D" id="3.30.2350.10">
    <property type="entry name" value="Pseudouridine synthase"/>
    <property type="match status" value="1"/>
</dbReference>
<comment type="catalytic activity">
    <reaction evidence="1">
        <text>a uridine in mRNA = a pseudouridine in mRNA</text>
        <dbReference type="Rhea" id="RHEA:56644"/>
        <dbReference type="Rhea" id="RHEA-COMP:14658"/>
        <dbReference type="Rhea" id="RHEA-COMP:14659"/>
        <dbReference type="ChEBI" id="CHEBI:65314"/>
        <dbReference type="ChEBI" id="CHEBI:65315"/>
    </reaction>
</comment>
<evidence type="ECO:0000256" key="5">
    <source>
        <dbReference type="ARBA" id="ARBA00023235"/>
    </source>
</evidence>
<dbReference type="InterPro" id="IPR020103">
    <property type="entry name" value="PsdUridine_synth_cat_dom_sf"/>
</dbReference>
<dbReference type="HAMAP" id="MF_01080">
    <property type="entry name" value="TruB_bact"/>
    <property type="match status" value="1"/>
</dbReference>
<dbReference type="OrthoDB" id="9995526at2759"/>
<dbReference type="GO" id="GO:0005634">
    <property type="term" value="C:nucleus"/>
    <property type="evidence" value="ECO:0007669"/>
    <property type="project" value="TreeGrafter"/>
</dbReference>
<dbReference type="Proteomes" id="UP001150907">
    <property type="component" value="Unassembled WGS sequence"/>
</dbReference>
<accession>A0A9W8BAT4</accession>
<evidence type="ECO:0000256" key="3">
    <source>
        <dbReference type="ARBA" id="ARBA00012787"/>
    </source>
</evidence>
<dbReference type="GO" id="GO:0160148">
    <property type="term" value="F:tRNA pseudouridine(55) synthase activity"/>
    <property type="evidence" value="ECO:0007669"/>
    <property type="project" value="UniProtKB-EC"/>
</dbReference>
<comment type="caution">
    <text evidence="7">The sequence shown here is derived from an EMBL/GenBank/DDBJ whole genome shotgun (WGS) entry which is preliminary data.</text>
</comment>
<sequence>MFKAAGEVAAKQAQTRLTGAATSIHGVFAVNKPPGISCAGVLDYLKRSIVRGTESMPFSEHFERERSLRSATPVHKKKSRRKFLISSIRAGHGGTLDVEAGGVLVVGINGGCKMLSEYLIGGKSYLATGRLGVATESFDAEGRVTRVCSVDSATGSTIQQAIPRFIGDIMQRPPVFSAIKIDGKRLYEYAREGEHPPVEIKARRVSVADIRLLYYENHEAGEKFGRQVLLPPAFARYYAEGIYAWNSDLGALTDAAIGQPLRGWANQPQAPNFQLLISSGGGVYVRSLIHDLGEAVGSAATMISLVRMSQGPLRLGRDTIEPEDLAHVDRVSEAVRHAHSILGQNDLASTLLPKPF</sequence>
<dbReference type="InterPro" id="IPR014780">
    <property type="entry name" value="tRNA_psdUridine_synth_TruB"/>
</dbReference>
<dbReference type="InterPro" id="IPR002501">
    <property type="entry name" value="PsdUridine_synth_N"/>
</dbReference>
<feature type="domain" description="Pseudouridine synthase II N-terminal" evidence="6">
    <location>
        <begin position="86"/>
        <end position="219"/>
    </location>
</feature>
<evidence type="ECO:0000256" key="1">
    <source>
        <dbReference type="ARBA" id="ARBA00001166"/>
    </source>
</evidence>
<reference evidence="7" key="1">
    <citation type="submission" date="2022-07" db="EMBL/GenBank/DDBJ databases">
        <title>Phylogenomic reconstructions and comparative analyses of Kickxellomycotina fungi.</title>
        <authorList>
            <person name="Reynolds N.K."/>
            <person name="Stajich J.E."/>
            <person name="Barry K."/>
            <person name="Grigoriev I.V."/>
            <person name="Crous P."/>
            <person name="Smith M.E."/>
        </authorList>
    </citation>
    <scope>NUCLEOTIDE SEQUENCE</scope>
    <source>
        <strain evidence="7">IMI 214461</strain>
    </source>
</reference>
<comment type="similarity">
    <text evidence="2">Belongs to the pseudouridine synthase TruB family.</text>
</comment>
<dbReference type="PANTHER" id="PTHR13767:SF2">
    <property type="entry name" value="PSEUDOURIDYLATE SYNTHASE TRUB1"/>
    <property type="match status" value="1"/>
</dbReference>
<dbReference type="SUPFAM" id="SSF55120">
    <property type="entry name" value="Pseudouridine synthase"/>
    <property type="match status" value="1"/>
</dbReference>
<keyword evidence="4" id="KW-0819">tRNA processing</keyword>
<proteinExistence type="inferred from homology"/>
<keyword evidence="5 7" id="KW-0413">Isomerase</keyword>
<evidence type="ECO:0000313" key="7">
    <source>
        <dbReference type="EMBL" id="KAJ1998623.1"/>
    </source>
</evidence>
<evidence type="ECO:0000313" key="8">
    <source>
        <dbReference type="Proteomes" id="UP001150907"/>
    </source>
</evidence>
<dbReference type="PANTHER" id="PTHR13767">
    <property type="entry name" value="TRNA-PSEUDOURIDINE SYNTHASE"/>
    <property type="match status" value="1"/>
</dbReference>
<organism evidence="7 8">
    <name type="scientific">Coemansia thaxteri</name>
    <dbReference type="NCBI Taxonomy" id="2663907"/>
    <lineage>
        <taxon>Eukaryota</taxon>
        <taxon>Fungi</taxon>
        <taxon>Fungi incertae sedis</taxon>
        <taxon>Zoopagomycota</taxon>
        <taxon>Kickxellomycotina</taxon>
        <taxon>Kickxellomycetes</taxon>
        <taxon>Kickxellales</taxon>
        <taxon>Kickxellaceae</taxon>
        <taxon>Coemansia</taxon>
    </lineage>
</organism>
<gene>
    <name evidence="7" type="primary">PUS4</name>
    <name evidence="7" type="ORF">H4R26_005390</name>
</gene>
<evidence type="ECO:0000259" key="6">
    <source>
        <dbReference type="Pfam" id="PF01509"/>
    </source>
</evidence>
<dbReference type="GO" id="GO:0006400">
    <property type="term" value="P:tRNA modification"/>
    <property type="evidence" value="ECO:0007669"/>
    <property type="project" value="TreeGrafter"/>
</dbReference>
<dbReference type="AlphaFoldDB" id="A0A9W8BAT4"/>
<evidence type="ECO:0000256" key="2">
    <source>
        <dbReference type="ARBA" id="ARBA00008999"/>
    </source>
</evidence>
<dbReference type="GO" id="GO:0003723">
    <property type="term" value="F:RNA binding"/>
    <property type="evidence" value="ECO:0007669"/>
    <property type="project" value="InterPro"/>
</dbReference>
<dbReference type="EMBL" id="JANBQF010000908">
    <property type="protein sequence ID" value="KAJ1998623.1"/>
    <property type="molecule type" value="Genomic_DNA"/>
</dbReference>
<keyword evidence="8" id="KW-1185">Reference proteome</keyword>